<comment type="caution">
    <text evidence="4">The sequence shown here is derived from an EMBL/GenBank/DDBJ whole genome shotgun (WGS) entry which is preliminary data.</text>
</comment>
<feature type="domain" description="Cell envelope-related transcriptional attenuator" evidence="3">
    <location>
        <begin position="109"/>
        <end position="252"/>
    </location>
</feature>
<dbReference type="Proteomes" id="UP001500456">
    <property type="component" value="Unassembled WGS sequence"/>
</dbReference>
<dbReference type="NCBIfam" id="TIGR00350">
    <property type="entry name" value="lytR_cpsA_psr"/>
    <property type="match status" value="1"/>
</dbReference>
<gene>
    <name evidence="4" type="ORF">GCM10022232_76220</name>
</gene>
<dbReference type="InterPro" id="IPR004474">
    <property type="entry name" value="LytR_CpsA_psr"/>
</dbReference>
<organism evidence="4 5">
    <name type="scientific">Streptomyces plumbiresistens</name>
    <dbReference type="NCBI Taxonomy" id="511811"/>
    <lineage>
        <taxon>Bacteria</taxon>
        <taxon>Bacillati</taxon>
        <taxon>Actinomycetota</taxon>
        <taxon>Actinomycetes</taxon>
        <taxon>Kitasatosporales</taxon>
        <taxon>Streptomycetaceae</taxon>
        <taxon>Streptomyces</taxon>
    </lineage>
</organism>
<dbReference type="Pfam" id="PF03816">
    <property type="entry name" value="LytR_cpsA_psr"/>
    <property type="match status" value="1"/>
</dbReference>
<evidence type="ECO:0000313" key="5">
    <source>
        <dbReference type="Proteomes" id="UP001500456"/>
    </source>
</evidence>
<name>A0ABP7T3D4_9ACTN</name>
<keyword evidence="2" id="KW-0472">Membrane</keyword>
<dbReference type="PANTHER" id="PTHR33392:SF6">
    <property type="entry name" value="POLYISOPRENYL-TEICHOIC ACID--PEPTIDOGLYCAN TEICHOIC ACID TRANSFERASE TAGU"/>
    <property type="match status" value="1"/>
</dbReference>
<accession>A0ABP7T3D4</accession>
<dbReference type="Gene3D" id="3.40.630.190">
    <property type="entry name" value="LCP protein"/>
    <property type="match status" value="1"/>
</dbReference>
<evidence type="ECO:0000256" key="1">
    <source>
        <dbReference type="ARBA" id="ARBA00006068"/>
    </source>
</evidence>
<dbReference type="RefSeq" id="WP_345569652.1">
    <property type="nucleotide sequence ID" value="NZ_BAAAZX010000030.1"/>
</dbReference>
<dbReference type="EMBL" id="BAAAZX010000030">
    <property type="protein sequence ID" value="GAA4020392.1"/>
    <property type="molecule type" value="Genomic_DNA"/>
</dbReference>
<protein>
    <recommendedName>
        <fullName evidence="3">Cell envelope-related transcriptional attenuator domain-containing protein</fullName>
    </recommendedName>
</protein>
<dbReference type="PANTHER" id="PTHR33392">
    <property type="entry name" value="POLYISOPRENYL-TEICHOIC ACID--PEPTIDOGLYCAN TEICHOIC ACID TRANSFERASE TAGU"/>
    <property type="match status" value="1"/>
</dbReference>
<evidence type="ECO:0000313" key="4">
    <source>
        <dbReference type="EMBL" id="GAA4020392.1"/>
    </source>
</evidence>
<evidence type="ECO:0000256" key="2">
    <source>
        <dbReference type="SAM" id="Phobius"/>
    </source>
</evidence>
<evidence type="ECO:0000259" key="3">
    <source>
        <dbReference type="Pfam" id="PF03816"/>
    </source>
</evidence>
<reference evidence="5" key="1">
    <citation type="journal article" date="2019" name="Int. J. Syst. Evol. Microbiol.">
        <title>The Global Catalogue of Microorganisms (GCM) 10K type strain sequencing project: providing services to taxonomists for standard genome sequencing and annotation.</title>
        <authorList>
            <consortium name="The Broad Institute Genomics Platform"/>
            <consortium name="The Broad Institute Genome Sequencing Center for Infectious Disease"/>
            <person name="Wu L."/>
            <person name="Ma J."/>
        </authorList>
    </citation>
    <scope>NUCLEOTIDE SEQUENCE [LARGE SCALE GENOMIC DNA]</scope>
    <source>
        <strain evidence="5">JCM 16924</strain>
    </source>
</reference>
<feature type="transmembrane region" description="Helical" evidence="2">
    <location>
        <begin position="26"/>
        <end position="51"/>
    </location>
</feature>
<keyword evidence="2" id="KW-0812">Transmembrane</keyword>
<keyword evidence="2" id="KW-1133">Transmembrane helix</keyword>
<proteinExistence type="inferred from homology"/>
<dbReference type="InterPro" id="IPR050922">
    <property type="entry name" value="LytR/CpsA/Psr_CW_biosynth"/>
</dbReference>
<sequence length="344" mass="38177">MFARRQWHQWTPRQAPRRGRRRHRGLLFLLICVVVAALGVLGLGVGGTWWATEHYGDQVKRIPHVFPQGPRPEAGEGTTFLLAGVDSRSAKPTTGDDATADLWKVGAQRSDTLMLVHLGAGEHTSYTVSIPRDSWVPIPGHGHAKINAAFSWGGPPLLIQTVEQLTGARVDHFAVIDWHGFRSLTDAVGGVPIAVSENSYDPEQGRRFQAGTHIMNGEEALSYVRQRHGLPGGELDRIKRQQQFLRALVDEIRGEVSVTDPLKVDRMLDAVTRTVSVDHRLSNGDLRDLVFGLRHLDSADAHFTTAPIVRSDMIDRQYVLILDRAGLRQLCQEFETGRLPGIVK</sequence>
<comment type="similarity">
    <text evidence="1">Belongs to the LytR/CpsA/Psr (LCP) family.</text>
</comment>
<keyword evidence="5" id="KW-1185">Reference proteome</keyword>